<organism evidence="1">
    <name type="scientific">marine sediment metagenome</name>
    <dbReference type="NCBI Taxonomy" id="412755"/>
    <lineage>
        <taxon>unclassified sequences</taxon>
        <taxon>metagenomes</taxon>
        <taxon>ecological metagenomes</taxon>
    </lineage>
</organism>
<gene>
    <name evidence="1" type="ORF">S01H1_18512</name>
</gene>
<proteinExistence type="predicted"/>
<protein>
    <submittedName>
        <fullName evidence="1">Uncharacterized protein</fullName>
    </submittedName>
</protein>
<feature type="non-terminal residue" evidence="1">
    <location>
        <position position="1"/>
    </location>
</feature>
<comment type="caution">
    <text evidence="1">The sequence shown here is derived from an EMBL/GenBank/DDBJ whole genome shotgun (WGS) entry which is preliminary data.</text>
</comment>
<name>X0T1G4_9ZZZZ</name>
<sequence>TSYLQVLLPDNQVYTHLFFSEAEYLDYILWEDEERVRQLFAERGIGWVVFQKNVHRWERDFNFWAFTASGSPPRHYICLPQSAGFTEVYDGQSFTLYKVRQDWLQSESVSGSCTVPACELWAFPGAWRLGTGPPNGESYCESP</sequence>
<dbReference type="EMBL" id="BARS01009903">
    <property type="protein sequence ID" value="GAF81201.1"/>
    <property type="molecule type" value="Genomic_DNA"/>
</dbReference>
<reference evidence="1" key="1">
    <citation type="journal article" date="2014" name="Front. Microbiol.">
        <title>High frequency of phylogenetically diverse reductive dehalogenase-homologous genes in deep subseafloor sedimentary metagenomes.</title>
        <authorList>
            <person name="Kawai M."/>
            <person name="Futagami T."/>
            <person name="Toyoda A."/>
            <person name="Takaki Y."/>
            <person name="Nishi S."/>
            <person name="Hori S."/>
            <person name="Arai W."/>
            <person name="Tsubouchi T."/>
            <person name="Morono Y."/>
            <person name="Uchiyama I."/>
            <person name="Ito T."/>
            <person name="Fujiyama A."/>
            <person name="Inagaki F."/>
            <person name="Takami H."/>
        </authorList>
    </citation>
    <scope>NUCLEOTIDE SEQUENCE</scope>
    <source>
        <strain evidence="1">Expedition CK06-06</strain>
    </source>
</reference>
<dbReference type="AlphaFoldDB" id="X0T1G4"/>
<accession>X0T1G4</accession>
<evidence type="ECO:0000313" key="1">
    <source>
        <dbReference type="EMBL" id="GAF81201.1"/>
    </source>
</evidence>